<reference evidence="1" key="1">
    <citation type="submission" date="2022-08" db="EMBL/GenBank/DDBJ databases">
        <title>Genome Sequence of Fusarium decemcellulare.</title>
        <authorList>
            <person name="Buettner E."/>
        </authorList>
    </citation>
    <scope>NUCLEOTIDE SEQUENCE</scope>
    <source>
        <strain evidence="1">Babe19</strain>
    </source>
</reference>
<protein>
    <submittedName>
        <fullName evidence="1">Uncharacterized protein</fullName>
    </submittedName>
</protein>
<comment type="caution">
    <text evidence="1">The sequence shown here is derived from an EMBL/GenBank/DDBJ whole genome shotgun (WGS) entry which is preliminary data.</text>
</comment>
<proteinExistence type="predicted"/>
<dbReference type="Proteomes" id="UP001148629">
    <property type="component" value="Unassembled WGS sequence"/>
</dbReference>
<accession>A0ACC1RPP0</accession>
<sequence>MRLSLLPIVALAGSVLASGDTITAAIDDIANATLALNKTIATWPPYPHWLPAPRSLWSFDETLQVAQATINLAADVNTTLETVIRAKPDFDRLLLSPVILLNLKLQQDASEDFSSAVIEKVPEELQGNAETLTKGIDDSFVKAIKKYSSLRRR</sequence>
<dbReference type="EMBL" id="JANRMS010002332">
    <property type="protein sequence ID" value="KAJ3523013.1"/>
    <property type="molecule type" value="Genomic_DNA"/>
</dbReference>
<evidence type="ECO:0000313" key="1">
    <source>
        <dbReference type="EMBL" id="KAJ3523013.1"/>
    </source>
</evidence>
<gene>
    <name evidence="1" type="ORF">NM208_g12616</name>
</gene>
<keyword evidence="2" id="KW-1185">Reference proteome</keyword>
<evidence type="ECO:0000313" key="2">
    <source>
        <dbReference type="Proteomes" id="UP001148629"/>
    </source>
</evidence>
<name>A0ACC1RPP0_9HYPO</name>
<organism evidence="1 2">
    <name type="scientific">Fusarium decemcellulare</name>
    <dbReference type="NCBI Taxonomy" id="57161"/>
    <lineage>
        <taxon>Eukaryota</taxon>
        <taxon>Fungi</taxon>
        <taxon>Dikarya</taxon>
        <taxon>Ascomycota</taxon>
        <taxon>Pezizomycotina</taxon>
        <taxon>Sordariomycetes</taxon>
        <taxon>Hypocreomycetidae</taxon>
        <taxon>Hypocreales</taxon>
        <taxon>Nectriaceae</taxon>
        <taxon>Fusarium</taxon>
        <taxon>Fusarium decemcellulare species complex</taxon>
    </lineage>
</organism>